<feature type="region of interest" description="Disordered" evidence="1">
    <location>
        <begin position="1"/>
        <end position="22"/>
    </location>
</feature>
<comment type="caution">
    <text evidence="3">The sequence shown here is derived from an EMBL/GenBank/DDBJ whole genome shotgun (WGS) entry which is preliminary data.</text>
</comment>
<proteinExistence type="predicted"/>
<dbReference type="EMBL" id="JAGWCR010000031">
    <property type="protein sequence ID" value="MBS3652561.1"/>
    <property type="molecule type" value="Genomic_DNA"/>
</dbReference>
<protein>
    <recommendedName>
        <fullName evidence="2">NACHT C-terminal Alpha/Beta 2 domain-containing protein</fullName>
    </recommendedName>
</protein>
<organism evidence="3 4">
    <name type="scientific">Pseudaminobacter soli</name>
    <name type="common">ex Zhang et al. 2022</name>
    <dbReference type="NCBI Taxonomy" id="2831468"/>
    <lineage>
        <taxon>Bacteria</taxon>
        <taxon>Pseudomonadati</taxon>
        <taxon>Pseudomonadota</taxon>
        <taxon>Alphaproteobacteria</taxon>
        <taxon>Hyphomicrobiales</taxon>
        <taxon>Phyllobacteriaceae</taxon>
        <taxon>Pseudaminobacter</taxon>
    </lineage>
</organism>
<dbReference type="SUPFAM" id="SSF52540">
    <property type="entry name" value="P-loop containing nucleoside triphosphate hydrolases"/>
    <property type="match status" value="1"/>
</dbReference>
<name>A0A942E300_9HYPH</name>
<dbReference type="Gene3D" id="3.40.50.300">
    <property type="entry name" value="P-loop containing nucleotide triphosphate hydrolases"/>
    <property type="match status" value="1"/>
</dbReference>
<dbReference type="InterPro" id="IPR027417">
    <property type="entry name" value="P-loop_NTPase"/>
</dbReference>
<evidence type="ECO:0000313" key="4">
    <source>
        <dbReference type="Proteomes" id="UP000680348"/>
    </source>
</evidence>
<feature type="region of interest" description="Disordered" evidence="1">
    <location>
        <begin position="1404"/>
        <end position="1436"/>
    </location>
</feature>
<accession>A0A942E300</accession>
<feature type="compositionally biased region" description="Basic and acidic residues" evidence="1">
    <location>
        <begin position="1404"/>
        <end position="1414"/>
    </location>
</feature>
<evidence type="ECO:0000256" key="1">
    <source>
        <dbReference type="SAM" id="MobiDB-lite"/>
    </source>
</evidence>
<dbReference type="InterPro" id="IPR054732">
    <property type="entry name" value="NCAB2"/>
</dbReference>
<keyword evidence="4" id="KW-1185">Reference proteome</keyword>
<dbReference type="Proteomes" id="UP000680348">
    <property type="component" value="Unassembled WGS sequence"/>
</dbReference>
<reference evidence="3" key="1">
    <citation type="submission" date="2021-04" db="EMBL/GenBank/DDBJ databases">
        <title>Pseudaminobacter soli sp. nov., isolated from paddy soil contaminated by heavy metals.</title>
        <authorList>
            <person name="Zhang K."/>
        </authorList>
    </citation>
    <scope>NUCLEOTIDE SEQUENCE</scope>
    <source>
        <strain evidence="3">19-2017</strain>
    </source>
</reference>
<dbReference type="RefSeq" id="WP_188258110.1">
    <property type="nucleotide sequence ID" value="NZ_JABVCF010000031.1"/>
</dbReference>
<evidence type="ECO:0000313" key="3">
    <source>
        <dbReference type="EMBL" id="MBS3652561.1"/>
    </source>
</evidence>
<gene>
    <name evidence="3" type="ORF">KEU06_28695</name>
</gene>
<evidence type="ECO:0000259" key="2">
    <source>
        <dbReference type="Pfam" id="PF22726"/>
    </source>
</evidence>
<dbReference type="Pfam" id="PF22726">
    <property type="entry name" value="NCAB2"/>
    <property type="match status" value="1"/>
</dbReference>
<feature type="domain" description="NACHT C-terminal Alpha/Beta 2" evidence="2">
    <location>
        <begin position="1342"/>
        <end position="1422"/>
    </location>
</feature>
<feature type="compositionally biased region" description="Polar residues" evidence="1">
    <location>
        <begin position="1426"/>
        <end position="1436"/>
    </location>
</feature>
<sequence length="1436" mass="158903">MGEAAHITAASPGGPRYDASLSSEERRSFSNGIWLCRDHAHQVDHDEEHFTVELLRQWKRNAEARAFEQLTTGGLARTVNLGPELIDELKELAASLALPAEDDLLNVKRRLQKSASKHLDAFESLPEWPVHTVKLSLEAQLPQDKAGIFNVDRLGPALQAAGEVSIVAPPGTGKSTTLVQLGRKLNEGGPVPLLIPLAEWAYDGGNLFAWTANRNAFLGIRPEHLKFLAHHGELALLLDGWNELEGEGRKKLLNQLKGLRRDYPLSLVCMSTRQQAREVPVTGPQVRIRPLSEKQQFVVARALKGHAGEKVLDHAWRTPGLRDLTGIPLYLSVLMEISGDNGLPETKEEILRRFVDKHESVPERAEILDQELHGQHSKILEGLAVEATTAANTTIAEAKAFSVVKTVEDRLVEKGQLSSVHQPKSVLEVLVNTHTLESIASLGVSFQHQQFQEWYASQEVERKMLDAHRTGLGLTDEFAVAVLNNRAWEEAVLFAAERLSRRENDGVAAVATAITTCLQIDPLFAAAILARSASGVWDKAGEAIQSLARQWHRPGRVDRGLSFMVATGRPEFADDIWPLVTSSDSQVQLPALRTGTLFKISVLGDYLQRGLTSLDEATRERLLSGLAYEGDVTALELVADLAKRDDSTIIQGQVFDALMFRLAERQALELLRSASDDVWKQVAARGYARKISDGEVAARLRAIEDELLNEAARPELTLRALIELEPVPHDRVTELLADPGFDFQADNAGWLFSRAQERVPSAVGEAMRQRLAEGLPLPWRPDDFLSTVPDQDDGPIAQLVLKDEVDQERRNEAARVVGSRTVKAIVEECIRRWMEIKALDRRPTEGEYERLRSQQDLIAVTRSPAFFEAIRSFGDESDPDVVAELGRLVARHGSDPNQGELTLDPNLRAQVVAVMNRWAENLLSSSSVTRHHFDEVVRAMKRLPDPSQFAPVSRMLNEDLTRWRASKEEWRGNRQRGSISPDVSHSYTWTYRDALAAVGTDEVKELLVGYLDDLDFAEEAAVALRQIWDKEVGGQEKDSRPFRSWPDFGLALANHARRKANPTATTDASEAIFAAAAKIISGDAGIRELSRAAALAGIAVTMPHGDKQELLHGIVTANVPARAKRDLMTRMVVGGLTVEVDSLMKVLHQLFAEGEEQSWLLGKDNSEVFKWLELFPFSDEPLKVLDALALVQVRIPHMRPWHLRGLLQAIGRMPGENAVEMLSSLAKKEPGVLREYDWYRSLLAQWGASSLELLEAVAAGKYGNAADIKSGGYQLPGEVATSMKKAHGGEERLIAHFKEATNDSQKAFLAAVISEFGSANSFLALVNDPVGRAVAKRRLHSTLRELTYRKDPVSPDGNAYELVPVDATALRRALFELSASDQLDIAFFAVLCLEMIDELRDEYGGMDTEPRHPDISAGRPWPPSLAHSQIAPQRPA</sequence>